<dbReference type="Gene3D" id="6.10.340.10">
    <property type="match status" value="1"/>
</dbReference>
<dbReference type="InterPro" id="IPR003661">
    <property type="entry name" value="HisK_dim/P_dom"/>
</dbReference>
<dbReference type="GO" id="GO:0005886">
    <property type="term" value="C:plasma membrane"/>
    <property type="evidence" value="ECO:0007669"/>
    <property type="project" value="UniProtKB-SubCell"/>
</dbReference>
<evidence type="ECO:0000256" key="1">
    <source>
        <dbReference type="ARBA" id="ARBA00000085"/>
    </source>
</evidence>
<dbReference type="Gene3D" id="3.30.565.10">
    <property type="entry name" value="Histidine kinase-like ATPase, C-terminal domain"/>
    <property type="match status" value="1"/>
</dbReference>
<evidence type="ECO:0000256" key="12">
    <source>
        <dbReference type="ARBA" id="ARBA00023012"/>
    </source>
</evidence>
<evidence type="ECO:0000256" key="7">
    <source>
        <dbReference type="ARBA" id="ARBA00022692"/>
    </source>
</evidence>
<dbReference type="InterPro" id="IPR003594">
    <property type="entry name" value="HATPase_dom"/>
</dbReference>
<dbReference type="PANTHER" id="PTHR45339">
    <property type="entry name" value="HYBRID SIGNAL TRANSDUCTION HISTIDINE KINASE J"/>
    <property type="match status" value="1"/>
</dbReference>
<keyword evidence="4" id="KW-1003">Cell membrane</keyword>
<dbReference type="Gene3D" id="1.20.120.160">
    <property type="entry name" value="HPT domain"/>
    <property type="match status" value="1"/>
</dbReference>
<evidence type="ECO:0000256" key="8">
    <source>
        <dbReference type="ARBA" id="ARBA00022741"/>
    </source>
</evidence>
<dbReference type="SUPFAM" id="SSF55874">
    <property type="entry name" value="ATPase domain of HSP90 chaperone/DNA topoisomerase II/histidine kinase"/>
    <property type="match status" value="1"/>
</dbReference>
<dbReference type="Gene3D" id="1.10.287.130">
    <property type="match status" value="1"/>
</dbReference>
<evidence type="ECO:0000259" key="17">
    <source>
        <dbReference type="PROSITE" id="PS50109"/>
    </source>
</evidence>
<evidence type="ECO:0000256" key="14">
    <source>
        <dbReference type="PROSITE-ProRule" id="PRU00110"/>
    </source>
</evidence>
<dbReference type="SMART" id="SM00448">
    <property type="entry name" value="REC"/>
    <property type="match status" value="1"/>
</dbReference>
<feature type="modified residue" description="4-aspartylphosphate" evidence="15">
    <location>
        <position position="688"/>
    </location>
</feature>
<keyword evidence="8" id="KW-0547">Nucleotide-binding</keyword>
<evidence type="ECO:0000256" key="2">
    <source>
        <dbReference type="ARBA" id="ARBA00004651"/>
    </source>
</evidence>
<keyword evidence="9" id="KW-0418">Kinase</keyword>
<reference evidence="20 21" key="1">
    <citation type="submission" date="2014-04" db="EMBL/GenBank/DDBJ databases">
        <title>Draft genome sequence of Photobacterium halotolerans S2753: a solonamide, ngercheumicin and holomycin producer.</title>
        <authorList>
            <person name="Machado H.R."/>
            <person name="Gram L."/>
        </authorList>
    </citation>
    <scope>NUCLEOTIDE SEQUENCE [LARGE SCALE GENOMIC DNA]</scope>
    <source>
        <strain evidence="20 21">S2753</strain>
    </source>
</reference>
<dbReference type="Pfam" id="PF02518">
    <property type="entry name" value="HATPase_c"/>
    <property type="match status" value="1"/>
</dbReference>
<keyword evidence="13 16" id="KW-0472">Membrane</keyword>
<dbReference type="Pfam" id="PF00512">
    <property type="entry name" value="HisKA"/>
    <property type="match status" value="1"/>
</dbReference>
<feature type="domain" description="Histidine kinase" evidence="17">
    <location>
        <begin position="395"/>
        <end position="617"/>
    </location>
</feature>
<evidence type="ECO:0000256" key="16">
    <source>
        <dbReference type="SAM" id="Phobius"/>
    </source>
</evidence>
<dbReference type="FunFam" id="3.30.565.10:FF:000010">
    <property type="entry name" value="Sensor histidine kinase RcsC"/>
    <property type="match status" value="1"/>
</dbReference>
<keyword evidence="10" id="KW-0067">ATP-binding</keyword>
<dbReference type="Proteomes" id="UP000027192">
    <property type="component" value="Unassembled WGS sequence"/>
</dbReference>
<keyword evidence="21" id="KW-1185">Reference proteome</keyword>
<evidence type="ECO:0000256" key="10">
    <source>
        <dbReference type="ARBA" id="ARBA00022840"/>
    </source>
</evidence>
<feature type="domain" description="Response regulatory" evidence="18">
    <location>
        <begin position="639"/>
        <end position="756"/>
    </location>
</feature>
<dbReference type="SUPFAM" id="SSF47226">
    <property type="entry name" value="Histidine-containing phosphotransfer domain, HPT domain"/>
    <property type="match status" value="1"/>
</dbReference>
<dbReference type="Pfam" id="PF01627">
    <property type="entry name" value="Hpt"/>
    <property type="match status" value="1"/>
</dbReference>
<dbReference type="InterPro" id="IPR011006">
    <property type="entry name" value="CheY-like_superfamily"/>
</dbReference>
<dbReference type="EMBL" id="JMIB01000043">
    <property type="protein sequence ID" value="KDM89819.1"/>
    <property type="molecule type" value="Genomic_DNA"/>
</dbReference>
<dbReference type="PROSITE" id="PS50894">
    <property type="entry name" value="HPT"/>
    <property type="match status" value="1"/>
</dbReference>
<dbReference type="PROSITE" id="PS50110">
    <property type="entry name" value="RESPONSE_REGULATORY"/>
    <property type="match status" value="1"/>
</dbReference>
<keyword evidence="7 16" id="KW-0812">Transmembrane</keyword>
<feature type="modified residue" description="Phosphohistidine" evidence="14">
    <location>
        <position position="861"/>
    </location>
</feature>
<dbReference type="InterPro" id="IPR001789">
    <property type="entry name" value="Sig_transdc_resp-reg_receiver"/>
</dbReference>
<dbReference type="FunFam" id="1.10.287.130:FF:000004">
    <property type="entry name" value="Ethylene receptor 1"/>
    <property type="match status" value="1"/>
</dbReference>
<evidence type="ECO:0000256" key="3">
    <source>
        <dbReference type="ARBA" id="ARBA00012438"/>
    </source>
</evidence>
<evidence type="ECO:0000259" key="19">
    <source>
        <dbReference type="PROSITE" id="PS50894"/>
    </source>
</evidence>
<evidence type="ECO:0000256" key="9">
    <source>
        <dbReference type="ARBA" id="ARBA00022777"/>
    </source>
</evidence>
<dbReference type="AlphaFoldDB" id="A0A066RHN0"/>
<dbReference type="InterPro" id="IPR005467">
    <property type="entry name" value="His_kinase_dom"/>
</dbReference>
<dbReference type="GO" id="GO:0000155">
    <property type="term" value="F:phosphorelay sensor kinase activity"/>
    <property type="evidence" value="ECO:0007669"/>
    <property type="project" value="InterPro"/>
</dbReference>
<dbReference type="CDD" id="cd00082">
    <property type="entry name" value="HisKA"/>
    <property type="match status" value="1"/>
</dbReference>
<feature type="domain" description="HPt" evidence="19">
    <location>
        <begin position="822"/>
        <end position="921"/>
    </location>
</feature>
<dbReference type="InterPro" id="IPR036097">
    <property type="entry name" value="HisK_dim/P_sf"/>
</dbReference>
<evidence type="ECO:0000313" key="20">
    <source>
        <dbReference type="EMBL" id="KDM89819.1"/>
    </source>
</evidence>
<comment type="caution">
    <text evidence="20">The sequence shown here is derived from an EMBL/GenBank/DDBJ whole genome shotgun (WGS) entry which is preliminary data.</text>
</comment>
<dbReference type="SMART" id="SM00387">
    <property type="entry name" value="HATPase_c"/>
    <property type="match status" value="1"/>
</dbReference>
<protein>
    <recommendedName>
        <fullName evidence="3">histidine kinase</fullName>
        <ecNumber evidence="3">2.7.13.3</ecNumber>
    </recommendedName>
</protein>
<dbReference type="CDD" id="cd00088">
    <property type="entry name" value="HPT"/>
    <property type="match status" value="1"/>
</dbReference>
<dbReference type="PROSITE" id="PS50109">
    <property type="entry name" value="HIS_KIN"/>
    <property type="match status" value="1"/>
</dbReference>
<dbReference type="PANTHER" id="PTHR45339:SF1">
    <property type="entry name" value="HYBRID SIGNAL TRANSDUCTION HISTIDINE KINASE J"/>
    <property type="match status" value="1"/>
</dbReference>
<evidence type="ECO:0000256" key="13">
    <source>
        <dbReference type="ARBA" id="ARBA00023136"/>
    </source>
</evidence>
<dbReference type="InterPro" id="IPR036890">
    <property type="entry name" value="HATPase_C_sf"/>
</dbReference>
<dbReference type="SUPFAM" id="SSF52172">
    <property type="entry name" value="CheY-like"/>
    <property type="match status" value="1"/>
</dbReference>
<dbReference type="SMART" id="SM00388">
    <property type="entry name" value="HisKA"/>
    <property type="match status" value="1"/>
</dbReference>
<evidence type="ECO:0000256" key="5">
    <source>
        <dbReference type="ARBA" id="ARBA00022553"/>
    </source>
</evidence>
<dbReference type="STRING" id="1654360.EA58_20425"/>
<evidence type="ECO:0000313" key="21">
    <source>
        <dbReference type="Proteomes" id="UP000027192"/>
    </source>
</evidence>
<dbReference type="PRINTS" id="PR00344">
    <property type="entry name" value="BCTRLSENSOR"/>
</dbReference>
<dbReference type="Pfam" id="PF00072">
    <property type="entry name" value="Response_reg"/>
    <property type="match status" value="1"/>
</dbReference>
<organism evidence="20 21">
    <name type="scientific">Photobacterium galatheae</name>
    <dbReference type="NCBI Taxonomy" id="1654360"/>
    <lineage>
        <taxon>Bacteria</taxon>
        <taxon>Pseudomonadati</taxon>
        <taxon>Pseudomonadota</taxon>
        <taxon>Gammaproteobacteria</taxon>
        <taxon>Vibrionales</taxon>
        <taxon>Vibrionaceae</taxon>
        <taxon>Photobacterium</taxon>
    </lineage>
</organism>
<dbReference type="CDD" id="cd17546">
    <property type="entry name" value="REC_hyHK_CKI1_RcsC-like"/>
    <property type="match status" value="1"/>
</dbReference>
<dbReference type="CDD" id="cd16922">
    <property type="entry name" value="HATPase_EvgS-ArcB-TorS-like"/>
    <property type="match status" value="1"/>
</dbReference>
<keyword evidence="5 15" id="KW-0597">Phosphoprotein</keyword>
<feature type="transmembrane region" description="Helical" evidence="16">
    <location>
        <begin position="12"/>
        <end position="32"/>
    </location>
</feature>
<evidence type="ECO:0000256" key="6">
    <source>
        <dbReference type="ARBA" id="ARBA00022679"/>
    </source>
</evidence>
<dbReference type="GO" id="GO:0005524">
    <property type="term" value="F:ATP binding"/>
    <property type="evidence" value="ECO:0007669"/>
    <property type="project" value="UniProtKB-KW"/>
</dbReference>
<comment type="catalytic activity">
    <reaction evidence="1">
        <text>ATP + protein L-histidine = ADP + protein N-phospho-L-histidine.</text>
        <dbReference type="EC" id="2.7.13.3"/>
    </reaction>
</comment>
<dbReference type="InterPro" id="IPR036641">
    <property type="entry name" value="HPT_dom_sf"/>
</dbReference>
<accession>A0A066RHN0</accession>
<dbReference type="InterPro" id="IPR008207">
    <property type="entry name" value="Sig_transdc_His_kin_Hpt_dom"/>
</dbReference>
<evidence type="ECO:0000259" key="18">
    <source>
        <dbReference type="PROSITE" id="PS50110"/>
    </source>
</evidence>
<keyword evidence="11 16" id="KW-1133">Transmembrane helix</keyword>
<gene>
    <name evidence="20" type="ORF">EA58_20425</name>
</gene>
<keyword evidence="12" id="KW-0902">Two-component regulatory system</keyword>
<evidence type="ECO:0000256" key="11">
    <source>
        <dbReference type="ARBA" id="ARBA00022989"/>
    </source>
</evidence>
<sequence>MVIRIVPNRIKPILLVSMLAVGIIPSYIYGWISSEKLNEIALDRIANGINARNIIAAQSLDQTYTLRLKNLYLLSQSPMFSRPATQISQFFYNFGQIDTSFAAMHQVRQQDGKFYLAASSKEMATLDAIDTPDVTSIETALTENQSERYISKPRVKNDEATVFLAKKIRHQPDGFLLIEYKMDDIKHQLKKLGNEVSSTDHVYLTDIDGKLLISSADSPLSQKQFQQFYQENLLAEAEQQTSVLPFRNGINYYNNPDGEAMIAAVVPSQTLDANGLPIWTLVTLTSQDNAISVIDELHQFLMLALVMVSVFIVVLSIGLTKRITDPIAKLTRFASQFRLGNYQRHPHFKGPYEFQVLHDALNQGADKISADTKRLNQALEKAKAADKAKSAFLANLSHEIRTPMNGMLGLSQLLLKTELTPEQEHHLHTLLESGKHMMTLLNDILDFSKIEQGQLKLDKTHFRFTDLVGAIESTYYSLAKEKGLSFHIDCGFPQETWFYADKSRIRQILFNLISNAIKFTDKGEVRVRMSLTPLPDEQKQQLNIVTEDTGIGIAPERITHIFDPFAQAEVSTSRRYGGTGLGLSIVRQLAQLMGGDVVLTSHPGTGTHVTVSLCLEKGIPQKELAQPIEIDKKAFAGLNVLVVEDNHLNVLIMESFLKQWGFHTFTAENGLEALEMIQSQTFDLILMDNHMPVMDGLESTRLIRALPEPGCIVPIFACTADAFEETQQNMLNAGVDCVITKPLDERKLLDALQRFRHRIDYMASLRQHALTQSDFDNQSIFSDSVLNTDTINAPEPSEHQETGLARLTLIAMDELSEMLDQDLSMIAQFLIIFADDHREYDQKIRQAILDGDQEQAILLSHTLKGASASLCAHPLSHAAMIVEKQLKAGQTPSEAELSALSSALQALCAEIQSLSEATTSV</sequence>
<dbReference type="EC" id="2.7.13.3" evidence="3"/>
<dbReference type="InterPro" id="IPR004358">
    <property type="entry name" value="Sig_transdc_His_kin-like_C"/>
</dbReference>
<dbReference type="SUPFAM" id="SSF47384">
    <property type="entry name" value="Homodimeric domain of signal transducing histidine kinase"/>
    <property type="match status" value="1"/>
</dbReference>
<evidence type="ECO:0000256" key="4">
    <source>
        <dbReference type="ARBA" id="ARBA00022475"/>
    </source>
</evidence>
<proteinExistence type="predicted"/>
<keyword evidence="6" id="KW-0808">Transferase</keyword>
<evidence type="ECO:0000256" key="15">
    <source>
        <dbReference type="PROSITE-ProRule" id="PRU00169"/>
    </source>
</evidence>
<name>A0A066RHN0_9GAMM</name>
<dbReference type="Gene3D" id="3.40.50.2300">
    <property type="match status" value="1"/>
</dbReference>
<comment type="subcellular location">
    <subcellularLocation>
        <location evidence="2">Cell membrane</location>
        <topology evidence="2">Multi-pass membrane protein</topology>
    </subcellularLocation>
</comment>